<dbReference type="HOGENOM" id="CLU_2651033_0_0_9"/>
<proteinExistence type="predicted"/>
<dbReference type="AlphaFoldDB" id="A0A090ZMT2"/>
<evidence type="ECO:0000313" key="1">
    <source>
        <dbReference type="EMBL" id="KFN11927.1"/>
    </source>
</evidence>
<sequence length="76" mass="8797">MQGECRLVLNKQGSMFLQRLNTIRFMHQSTNTIFLKLKLYVPMLVKLPVTLSSNSLGRSRVRLMLFLEDLRAKASL</sequence>
<dbReference type="Proteomes" id="UP000029278">
    <property type="component" value="Unassembled WGS sequence"/>
</dbReference>
<gene>
    <name evidence="1" type="ORF">DJ90_6570</name>
</gene>
<comment type="caution">
    <text evidence="1">The sequence shown here is derived from an EMBL/GenBank/DDBJ whole genome shotgun (WGS) entry which is preliminary data.</text>
</comment>
<reference evidence="1 2" key="1">
    <citation type="submission" date="2014-04" db="EMBL/GenBank/DDBJ databases">
        <authorList>
            <person name="Bishop-Lilly K.A."/>
            <person name="Broomall S.M."/>
            <person name="Chain P.S."/>
            <person name="Chertkov O."/>
            <person name="Coyne S.R."/>
            <person name="Daligault H.E."/>
            <person name="Davenport K.W."/>
            <person name="Erkkila T."/>
            <person name="Frey K.G."/>
            <person name="Gibbons H.S."/>
            <person name="Gu W."/>
            <person name="Jaissle J."/>
            <person name="Johnson S.L."/>
            <person name="Koroleva G.I."/>
            <person name="Ladner J.T."/>
            <person name="Lo C.-C."/>
            <person name="Minogue T.D."/>
            <person name="Munk C."/>
            <person name="Palacios G.F."/>
            <person name="Redden C.L."/>
            <person name="Rosenzweig C.N."/>
            <person name="Scholz M.B."/>
            <person name="Teshima H."/>
            <person name="Xu Y."/>
        </authorList>
    </citation>
    <scope>NUCLEOTIDE SEQUENCE [LARGE SCALE GENOMIC DNA]</scope>
    <source>
        <strain evidence="1 2">8244</strain>
    </source>
</reference>
<keyword evidence="2" id="KW-1185">Reference proteome</keyword>
<evidence type="ECO:0000313" key="2">
    <source>
        <dbReference type="Proteomes" id="UP000029278"/>
    </source>
</evidence>
<name>A0A090ZMT2_PAEMA</name>
<organism evidence="1 2">
    <name type="scientific">Paenibacillus macerans</name>
    <name type="common">Bacillus macerans</name>
    <dbReference type="NCBI Taxonomy" id="44252"/>
    <lineage>
        <taxon>Bacteria</taxon>
        <taxon>Bacillati</taxon>
        <taxon>Bacillota</taxon>
        <taxon>Bacilli</taxon>
        <taxon>Bacillales</taxon>
        <taxon>Paenibacillaceae</taxon>
        <taxon>Paenibacillus</taxon>
    </lineage>
</organism>
<dbReference type="EMBL" id="JMQA01000004">
    <property type="protein sequence ID" value="KFN11927.1"/>
    <property type="molecule type" value="Genomic_DNA"/>
</dbReference>
<protein>
    <submittedName>
        <fullName evidence="1">Putative orf1 protein</fullName>
    </submittedName>
</protein>
<dbReference type="STRING" id="44252.DJ90_6570"/>
<accession>A0A090ZMT2</accession>